<evidence type="ECO:0000256" key="1">
    <source>
        <dbReference type="ARBA" id="ARBA00007749"/>
    </source>
</evidence>
<evidence type="ECO:0000256" key="2">
    <source>
        <dbReference type="ARBA" id="ARBA00022723"/>
    </source>
</evidence>
<dbReference type="PANTHER" id="PTHR42978">
    <property type="entry name" value="QUORUM-QUENCHING LACTONASE YTNP-RELATED-RELATED"/>
    <property type="match status" value="1"/>
</dbReference>
<dbReference type="Pfam" id="PF00753">
    <property type="entry name" value="Lactamase_B"/>
    <property type="match status" value="1"/>
</dbReference>
<protein>
    <submittedName>
        <fullName evidence="6">MBL fold metallo-hydrolase</fullName>
    </submittedName>
</protein>
<organism evidence="6 7">
    <name type="scientific">Chromobacterium aquaticum</name>
    <dbReference type="NCBI Taxonomy" id="467180"/>
    <lineage>
        <taxon>Bacteria</taxon>
        <taxon>Pseudomonadati</taxon>
        <taxon>Pseudomonadota</taxon>
        <taxon>Betaproteobacteria</taxon>
        <taxon>Neisseriales</taxon>
        <taxon>Chromobacteriaceae</taxon>
        <taxon>Chromobacterium</taxon>
    </lineage>
</organism>
<evidence type="ECO:0000313" key="6">
    <source>
        <dbReference type="EMBL" id="MFC4489881.1"/>
    </source>
</evidence>
<dbReference type="EMBL" id="JBHSEK010000005">
    <property type="protein sequence ID" value="MFC4489881.1"/>
    <property type="molecule type" value="Genomic_DNA"/>
</dbReference>
<name>A0ABV8ZWN5_9NEIS</name>
<reference evidence="7" key="1">
    <citation type="journal article" date="2019" name="Int. J. Syst. Evol. Microbiol.">
        <title>The Global Catalogue of Microorganisms (GCM) 10K type strain sequencing project: providing services to taxonomists for standard genome sequencing and annotation.</title>
        <authorList>
            <consortium name="The Broad Institute Genomics Platform"/>
            <consortium name="The Broad Institute Genome Sequencing Center for Infectious Disease"/>
            <person name="Wu L."/>
            <person name="Ma J."/>
        </authorList>
    </citation>
    <scope>NUCLEOTIDE SEQUENCE [LARGE SCALE GENOMIC DNA]</scope>
    <source>
        <strain evidence="7">CGMCC 4.7608</strain>
    </source>
</reference>
<evidence type="ECO:0000313" key="7">
    <source>
        <dbReference type="Proteomes" id="UP001595999"/>
    </source>
</evidence>
<dbReference type="PANTHER" id="PTHR42978:SF6">
    <property type="entry name" value="QUORUM-QUENCHING LACTONASE YTNP-RELATED"/>
    <property type="match status" value="1"/>
</dbReference>
<dbReference type="CDD" id="cd16277">
    <property type="entry name" value="metallo-hydrolase-like_MBL-fold"/>
    <property type="match status" value="1"/>
</dbReference>
<dbReference type="InterPro" id="IPR051013">
    <property type="entry name" value="MBL_superfamily_lactonases"/>
</dbReference>
<comment type="caution">
    <text evidence="6">The sequence shown here is derived from an EMBL/GenBank/DDBJ whole genome shotgun (WGS) entry which is preliminary data.</text>
</comment>
<dbReference type="RefSeq" id="WP_231462498.1">
    <property type="nucleotide sequence ID" value="NZ_JAJOHW010000073.1"/>
</dbReference>
<dbReference type="InterPro" id="IPR001279">
    <property type="entry name" value="Metallo-B-lactamas"/>
</dbReference>
<keyword evidence="2" id="KW-0479">Metal-binding</keyword>
<dbReference type="SUPFAM" id="SSF56281">
    <property type="entry name" value="Metallo-hydrolase/oxidoreductase"/>
    <property type="match status" value="1"/>
</dbReference>
<dbReference type="Proteomes" id="UP001595999">
    <property type="component" value="Unassembled WGS sequence"/>
</dbReference>
<dbReference type="Gene3D" id="3.60.15.10">
    <property type="entry name" value="Ribonuclease Z/Hydroxyacylglutathione hydrolase-like"/>
    <property type="match status" value="1"/>
</dbReference>
<dbReference type="InterPro" id="IPR036866">
    <property type="entry name" value="RibonucZ/Hydroxyglut_hydro"/>
</dbReference>
<keyword evidence="4" id="KW-0862">Zinc</keyword>
<proteinExistence type="inferred from homology"/>
<accession>A0ABV8ZWN5</accession>
<keyword evidence="7" id="KW-1185">Reference proteome</keyword>
<evidence type="ECO:0000256" key="3">
    <source>
        <dbReference type="ARBA" id="ARBA00022801"/>
    </source>
</evidence>
<gene>
    <name evidence="6" type="ORF">ACFO0R_09640</name>
</gene>
<evidence type="ECO:0000259" key="5">
    <source>
        <dbReference type="SMART" id="SM00849"/>
    </source>
</evidence>
<keyword evidence="3" id="KW-0378">Hydrolase</keyword>
<evidence type="ECO:0000256" key="4">
    <source>
        <dbReference type="ARBA" id="ARBA00022833"/>
    </source>
</evidence>
<comment type="similarity">
    <text evidence="1">Belongs to the metallo-beta-lactamase superfamily.</text>
</comment>
<sequence length="289" mass="32110">MNGINPTYQVGDAKISRVTDTLLHGLAPSYLYADWDAALLDEQPQLRGLLDPAGHLSLSVHSWVVEWAGQLFLIDTGIGNDKERAFNPLFHRLQTPFLQRLAAAGVQPEQVDHVLLTHLHADHVGWNTRLVDGEWRPTFPNAAYALPQGELDFFATPASDSRRMVFDDSVAPVIAAGQALAISRDGGEYRDGLRFHPTPGHCAGHMAISLTSRGETALFTGDVMHSPMQVYRPAWNSVFCREQDAARQSRRWLLDFAAERRATVFTAHFPATSAGRLARRDGGFQWQFV</sequence>
<dbReference type="SMART" id="SM00849">
    <property type="entry name" value="Lactamase_B"/>
    <property type="match status" value="1"/>
</dbReference>
<feature type="domain" description="Metallo-beta-lactamase" evidence="5">
    <location>
        <begin position="59"/>
        <end position="268"/>
    </location>
</feature>